<evidence type="ECO:0000259" key="2">
    <source>
        <dbReference type="PROSITE" id="PS50067"/>
    </source>
</evidence>
<dbReference type="InterPro" id="IPR027417">
    <property type="entry name" value="P-loop_NTPase"/>
</dbReference>
<comment type="similarity">
    <text evidence="1">Belongs to the TRAFAC class myosin-kinesin ATPase superfamily. Kinesin family.</text>
</comment>
<dbReference type="Proteomes" id="UP001150569">
    <property type="component" value="Unassembled WGS sequence"/>
</dbReference>
<evidence type="ECO:0000256" key="1">
    <source>
        <dbReference type="PROSITE-ProRule" id="PRU00283"/>
    </source>
</evidence>
<dbReference type="GO" id="GO:0003777">
    <property type="term" value="F:microtubule motor activity"/>
    <property type="evidence" value="ECO:0007669"/>
    <property type="project" value="InterPro"/>
</dbReference>
<organism evidence="3 4">
    <name type="scientific">Tieghemiomyces parasiticus</name>
    <dbReference type="NCBI Taxonomy" id="78921"/>
    <lineage>
        <taxon>Eukaryota</taxon>
        <taxon>Fungi</taxon>
        <taxon>Fungi incertae sedis</taxon>
        <taxon>Zoopagomycota</taxon>
        <taxon>Kickxellomycotina</taxon>
        <taxon>Dimargaritomycetes</taxon>
        <taxon>Dimargaritales</taxon>
        <taxon>Dimargaritaceae</taxon>
        <taxon>Tieghemiomyces</taxon>
    </lineage>
</organism>
<sequence length="127" mass="14195">MSNSITVAVRCRPLNTREKTRGAVGLIRMEGNQTIITKPLDSKAKPDPNAKPDPHATKTFAFDYSYWSADKDAPNYTSQQDVFNDLGQQLLDHAFAGYNTCIFACKSDLRAPLMYFNHCPGSWYGQA</sequence>
<dbReference type="PROSITE" id="PS50067">
    <property type="entry name" value="KINESIN_MOTOR_2"/>
    <property type="match status" value="1"/>
</dbReference>
<feature type="domain" description="Kinesin motor" evidence="2">
    <location>
        <begin position="4"/>
        <end position="104"/>
    </location>
</feature>
<dbReference type="GO" id="GO:0007018">
    <property type="term" value="P:microtubule-based movement"/>
    <property type="evidence" value="ECO:0007669"/>
    <property type="project" value="InterPro"/>
</dbReference>
<dbReference type="InterPro" id="IPR036961">
    <property type="entry name" value="Kinesin_motor_dom_sf"/>
</dbReference>
<keyword evidence="4" id="KW-1185">Reference proteome</keyword>
<proteinExistence type="inferred from homology"/>
<comment type="caution">
    <text evidence="3">The sequence shown here is derived from an EMBL/GenBank/DDBJ whole genome shotgun (WGS) entry which is preliminary data.</text>
</comment>
<name>A0A9W7ZQ48_9FUNG</name>
<accession>A0A9W7ZQ48</accession>
<dbReference type="Gene3D" id="3.40.850.10">
    <property type="entry name" value="Kinesin motor domain"/>
    <property type="match status" value="1"/>
</dbReference>
<dbReference type="GO" id="GO:0008017">
    <property type="term" value="F:microtubule binding"/>
    <property type="evidence" value="ECO:0007669"/>
    <property type="project" value="InterPro"/>
</dbReference>
<evidence type="ECO:0000313" key="3">
    <source>
        <dbReference type="EMBL" id="KAJ1913566.1"/>
    </source>
</evidence>
<dbReference type="PANTHER" id="PTHR47117">
    <property type="entry name" value="STAR-RELATED LIPID TRANSFER PROTEIN 9"/>
    <property type="match status" value="1"/>
</dbReference>
<dbReference type="AlphaFoldDB" id="A0A9W7ZQ48"/>
<dbReference type="OrthoDB" id="3176171at2759"/>
<dbReference type="GO" id="GO:0005524">
    <property type="term" value="F:ATP binding"/>
    <property type="evidence" value="ECO:0007669"/>
    <property type="project" value="InterPro"/>
</dbReference>
<dbReference type="InterPro" id="IPR001752">
    <property type="entry name" value="Kinesin_motor_dom"/>
</dbReference>
<reference evidence="3" key="1">
    <citation type="submission" date="2022-07" db="EMBL/GenBank/DDBJ databases">
        <title>Phylogenomic reconstructions and comparative analyses of Kickxellomycotina fungi.</title>
        <authorList>
            <person name="Reynolds N.K."/>
            <person name="Stajich J.E."/>
            <person name="Barry K."/>
            <person name="Grigoriev I.V."/>
            <person name="Crous P."/>
            <person name="Smith M.E."/>
        </authorList>
    </citation>
    <scope>NUCLEOTIDE SEQUENCE</scope>
    <source>
        <strain evidence="3">RSA 861</strain>
    </source>
</reference>
<evidence type="ECO:0000313" key="4">
    <source>
        <dbReference type="Proteomes" id="UP001150569"/>
    </source>
</evidence>
<comment type="caution">
    <text evidence="1">Lacks conserved residue(s) required for the propagation of feature annotation.</text>
</comment>
<protein>
    <recommendedName>
        <fullName evidence="2">Kinesin motor domain-containing protein</fullName>
    </recommendedName>
</protein>
<gene>
    <name evidence="3" type="ORF">IWQ60_009156</name>
</gene>
<dbReference type="Pfam" id="PF00225">
    <property type="entry name" value="Kinesin"/>
    <property type="match status" value="1"/>
</dbReference>
<dbReference type="SUPFAM" id="SSF52540">
    <property type="entry name" value="P-loop containing nucleoside triphosphate hydrolases"/>
    <property type="match status" value="1"/>
</dbReference>
<dbReference type="EMBL" id="JANBPT010000742">
    <property type="protein sequence ID" value="KAJ1913566.1"/>
    <property type="molecule type" value="Genomic_DNA"/>
</dbReference>